<feature type="domain" description="Histidine kinase" evidence="7">
    <location>
        <begin position="792"/>
        <end position="1001"/>
    </location>
</feature>
<feature type="transmembrane region" description="Helical" evidence="5">
    <location>
        <begin position="755"/>
        <end position="775"/>
    </location>
</feature>
<dbReference type="InterPro" id="IPR018060">
    <property type="entry name" value="HTH_AraC"/>
</dbReference>
<dbReference type="InterPro" id="IPR013783">
    <property type="entry name" value="Ig-like_fold"/>
</dbReference>
<comment type="caution">
    <text evidence="4">Lacks conserved residue(s) required for the propagation of feature annotation.</text>
</comment>
<dbReference type="SUPFAM" id="SSF55874">
    <property type="entry name" value="ATPase domain of HSP90 chaperone/DNA topoisomerase II/histidine kinase"/>
    <property type="match status" value="1"/>
</dbReference>
<dbReference type="GO" id="GO:0000155">
    <property type="term" value="F:phosphorelay sensor kinase activity"/>
    <property type="evidence" value="ECO:0007669"/>
    <property type="project" value="TreeGrafter"/>
</dbReference>
<dbReference type="Gene3D" id="1.10.10.60">
    <property type="entry name" value="Homeodomain-like"/>
    <property type="match status" value="1"/>
</dbReference>
<dbReference type="Gene3D" id="3.30.565.10">
    <property type="entry name" value="Histidine kinase-like ATPase, C-terminal domain"/>
    <property type="match status" value="1"/>
</dbReference>
<sequence length="1284" mass="144554">MGHFKFKILFTVFIIFGITGNVIGQNTNSVKRVKAVEPFIKAEEVHIQQGHGDDLWITTPVKVMRYNSIELEDYNKFRGIPKEVGKEYRATYTDSKNQTWLSGNLGIAVFDSSKDEFEFVSGTTGAIYAMKEDAGNQLWIAAENGIFKLKVDSDKPDFELSRFISENTLAADIILFQNKIIFGGPNGLLTIDKRSGKFNKIDMGFYQDLQISSLLALENSILIGTVNRGLYTLTSDLRIFKRVSTIPWAAAQKEISEIERFENEIIVATKGAGLLRLKEDLSLIDDYLTYPDNIFQLHLNDQNLLWLVSNDGLYLQNYSGYVVNKLKNDITKYSSLADDYVTAAKQDSKGNIWFGTGKGLSIWNPTTDRWRHMKNLNYNRVMTKPDEITDFASIGEHMWIATADDGVYKVNINTLLRAHYSVNALNKIKIQSITSLFADADNNVWVGGKDGYLTRISSNNQIKEYPIRDVQSIAELGPKKVIVATKSRVHSLDPYSGRIIDLKKLTANEELLYYSMNEVKITREGLGLFATNGAGLLMYDFESEEVRILSEENGLPSNNITGLELDSEDGYWLASDKGLAFYEPGINEVKVFSELNGLTTNELTSNFARLKDGSLVLGSTKGVNVFKPKTMLAQQEFKPRLELKNLFLPKEKDADKGNIALGSKTKVSLDEDSGFRISFAAISHLDPDSIQYSWKLEGVDEDWTKPSPLTAANYSNLAPGVYTFKVRSKLAGSAWSKPQSLTINVQAVGGTVSSVYLFMGVSILAMVGIFIVVFIKRSKSADREARAELREQLKKEFKQPVESAVKSLSKISAGAEQGNTEDLQRFAARFDDLFNQILNFNYQGSVYEISKIDLHKHIKQMVKDIEPIYKMKDLEVIVNDQWGHSEFYYNREMLDKVFYSLISGSTGYSLKNGKLIVNIIETSVGDLKIQITDNGRGIPENDIKVLEKKRSLSNGPGIRDRSGLRYIIKAKELLASTGGSFSYETEKNEGSTFTAVLKSKKEDYRKIPERAANILKAQTTKSSQKEDAPANNNLSESKILIIENDNKTRELLVNSIGKYCQIYQAVNAEEGMEKAGMIFPDIIVSATVLPDMNAIQLSKMIKSNIGLNHINIFLMAEESQIFDEIQLDETTEVINKPIDINQLLDRINKILGWQKDLRDSYVKSHVEHAEVKFRSKKDEKFILVLTDLVIQNIKNENFSVHELSAAVGISSNSLFMKLKSIVNLSPQDFMEFTRLNYARDLTEHTDMNVMEIAYKSGFSSPKLFYSSFKKFFGYGLAESMQDKP</sequence>
<evidence type="ECO:0000259" key="7">
    <source>
        <dbReference type="PROSITE" id="PS50109"/>
    </source>
</evidence>
<dbReference type="CDD" id="cd00075">
    <property type="entry name" value="HATPase"/>
    <property type="match status" value="1"/>
</dbReference>
<dbReference type="PROSITE" id="PS50109">
    <property type="entry name" value="HIS_KIN"/>
    <property type="match status" value="1"/>
</dbReference>
<dbReference type="Pfam" id="PF07495">
    <property type="entry name" value="Y_Y_Y"/>
    <property type="match status" value="1"/>
</dbReference>
<gene>
    <name evidence="9" type="ORF">SAMN04488552_1819</name>
</gene>
<dbReference type="Gene3D" id="3.40.50.2300">
    <property type="match status" value="1"/>
</dbReference>
<dbReference type="SUPFAM" id="SSF101898">
    <property type="entry name" value="NHL repeat"/>
    <property type="match status" value="1"/>
</dbReference>
<dbReference type="SUPFAM" id="SSF52172">
    <property type="entry name" value="CheY-like"/>
    <property type="match status" value="1"/>
</dbReference>
<evidence type="ECO:0000259" key="8">
    <source>
        <dbReference type="PROSITE" id="PS50110"/>
    </source>
</evidence>
<dbReference type="SUPFAM" id="SSF46689">
    <property type="entry name" value="Homeodomain-like"/>
    <property type="match status" value="1"/>
</dbReference>
<dbReference type="InterPro" id="IPR003594">
    <property type="entry name" value="HATPase_dom"/>
</dbReference>
<dbReference type="InterPro" id="IPR005467">
    <property type="entry name" value="His_kinase_dom"/>
</dbReference>
<dbReference type="Gene3D" id="2.130.10.10">
    <property type="entry name" value="YVTN repeat-like/Quinoprotein amine dehydrogenase"/>
    <property type="match status" value="2"/>
</dbReference>
<dbReference type="InterPro" id="IPR036890">
    <property type="entry name" value="HATPase_C_sf"/>
</dbReference>
<evidence type="ECO:0000259" key="6">
    <source>
        <dbReference type="PROSITE" id="PS01124"/>
    </source>
</evidence>
<dbReference type="InterPro" id="IPR009057">
    <property type="entry name" value="Homeodomain-like_sf"/>
</dbReference>
<keyword evidence="5" id="KW-0812">Transmembrane</keyword>
<evidence type="ECO:0000256" key="1">
    <source>
        <dbReference type="ARBA" id="ARBA00022553"/>
    </source>
</evidence>
<dbReference type="SMART" id="SM00448">
    <property type="entry name" value="REC"/>
    <property type="match status" value="1"/>
</dbReference>
<dbReference type="STRING" id="1250231.SAMN04488552_1819"/>
<protein>
    <submittedName>
        <fullName evidence="9">Two component regulator propeller</fullName>
    </submittedName>
</protein>
<dbReference type="SUPFAM" id="SSF63829">
    <property type="entry name" value="Calcium-dependent phosphotriesterase"/>
    <property type="match status" value="1"/>
</dbReference>
<dbReference type="InterPro" id="IPR011006">
    <property type="entry name" value="CheY-like_superfamily"/>
</dbReference>
<name>A0A1H1NQQ1_9FLAO</name>
<dbReference type="PANTHER" id="PTHR43547">
    <property type="entry name" value="TWO-COMPONENT HISTIDINE KINASE"/>
    <property type="match status" value="1"/>
</dbReference>
<evidence type="ECO:0000256" key="3">
    <source>
        <dbReference type="ARBA" id="ARBA00023163"/>
    </source>
</evidence>
<dbReference type="PROSITE" id="PS50110">
    <property type="entry name" value="RESPONSE_REGULATORY"/>
    <property type="match status" value="1"/>
</dbReference>
<feature type="domain" description="Response regulatory" evidence="8">
    <location>
        <begin position="1038"/>
        <end position="1151"/>
    </location>
</feature>
<evidence type="ECO:0000256" key="2">
    <source>
        <dbReference type="ARBA" id="ARBA00023015"/>
    </source>
</evidence>
<dbReference type="RefSeq" id="WP_089662119.1">
    <property type="nucleotide sequence ID" value="NZ_LT629745.1"/>
</dbReference>
<keyword evidence="10" id="KW-1185">Reference proteome</keyword>
<keyword evidence="2" id="KW-0805">Transcription regulation</keyword>
<keyword evidence="3" id="KW-0804">Transcription</keyword>
<dbReference type="GO" id="GO:0043565">
    <property type="term" value="F:sequence-specific DNA binding"/>
    <property type="evidence" value="ECO:0007669"/>
    <property type="project" value="InterPro"/>
</dbReference>
<evidence type="ECO:0000313" key="10">
    <source>
        <dbReference type="Proteomes" id="UP000198858"/>
    </source>
</evidence>
<dbReference type="GO" id="GO:0003700">
    <property type="term" value="F:DNA-binding transcription factor activity"/>
    <property type="evidence" value="ECO:0007669"/>
    <property type="project" value="InterPro"/>
</dbReference>
<dbReference type="InterPro" id="IPR015943">
    <property type="entry name" value="WD40/YVTN_repeat-like_dom_sf"/>
</dbReference>
<reference evidence="9 10" key="1">
    <citation type="submission" date="2016-10" db="EMBL/GenBank/DDBJ databases">
        <authorList>
            <person name="Varghese N."/>
            <person name="Submissions S."/>
        </authorList>
    </citation>
    <scope>NUCLEOTIDE SEQUENCE [LARGE SCALE GENOMIC DNA]</scope>
    <source>
        <strain evidence="9 10">Mar_2010_102</strain>
    </source>
</reference>
<dbReference type="Pfam" id="PF02518">
    <property type="entry name" value="HATPase_c"/>
    <property type="match status" value="1"/>
</dbReference>
<dbReference type="InterPro" id="IPR011110">
    <property type="entry name" value="Reg_prop"/>
</dbReference>
<organism evidence="9 10">
    <name type="scientific">Christiangramia echinicola</name>
    <dbReference type="NCBI Taxonomy" id="279359"/>
    <lineage>
        <taxon>Bacteria</taxon>
        <taxon>Pseudomonadati</taxon>
        <taxon>Bacteroidota</taxon>
        <taxon>Flavobacteriia</taxon>
        <taxon>Flavobacteriales</taxon>
        <taxon>Flavobacteriaceae</taxon>
        <taxon>Christiangramia</taxon>
    </lineage>
</organism>
<dbReference type="PANTHER" id="PTHR43547:SF2">
    <property type="entry name" value="HYBRID SIGNAL TRANSDUCTION HISTIDINE KINASE C"/>
    <property type="match status" value="1"/>
</dbReference>
<evidence type="ECO:0000313" key="9">
    <source>
        <dbReference type="EMBL" id="SDS01233.1"/>
    </source>
</evidence>
<proteinExistence type="predicted"/>
<keyword evidence="5" id="KW-1133">Transmembrane helix</keyword>
<dbReference type="InterPro" id="IPR011123">
    <property type="entry name" value="Y_Y_Y"/>
</dbReference>
<dbReference type="Pfam" id="PF07494">
    <property type="entry name" value="Reg_prop"/>
    <property type="match status" value="1"/>
</dbReference>
<dbReference type="PROSITE" id="PS01124">
    <property type="entry name" value="HTH_ARAC_FAMILY_2"/>
    <property type="match status" value="1"/>
</dbReference>
<evidence type="ECO:0000256" key="4">
    <source>
        <dbReference type="PROSITE-ProRule" id="PRU00169"/>
    </source>
</evidence>
<dbReference type="Proteomes" id="UP000198858">
    <property type="component" value="Chromosome I"/>
</dbReference>
<evidence type="ECO:0000256" key="5">
    <source>
        <dbReference type="SAM" id="Phobius"/>
    </source>
</evidence>
<keyword evidence="5" id="KW-0472">Membrane</keyword>
<dbReference type="Gene3D" id="2.60.40.10">
    <property type="entry name" value="Immunoglobulins"/>
    <property type="match status" value="1"/>
</dbReference>
<keyword evidence="1" id="KW-0597">Phosphoprotein</keyword>
<dbReference type="InterPro" id="IPR001789">
    <property type="entry name" value="Sig_transdc_resp-reg_receiver"/>
</dbReference>
<dbReference type="SMART" id="SM00342">
    <property type="entry name" value="HTH_ARAC"/>
    <property type="match status" value="1"/>
</dbReference>
<accession>A0A1H1NQQ1</accession>
<dbReference type="Pfam" id="PF12833">
    <property type="entry name" value="HTH_18"/>
    <property type="match status" value="1"/>
</dbReference>
<dbReference type="EMBL" id="LT629745">
    <property type="protein sequence ID" value="SDS01233.1"/>
    <property type="molecule type" value="Genomic_DNA"/>
</dbReference>
<feature type="domain" description="HTH araC/xylS-type" evidence="6">
    <location>
        <begin position="1183"/>
        <end position="1282"/>
    </location>
</feature>